<protein>
    <submittedName>
        <fullName evidence="1">Uncharacterized protein</fullName>
    </submittedName>
</protein>
<sequence length="118" mass="13897">MSLHMEEPLVFSMNKGEMHGYREGRTRKFVSFLLLSSTSVKKVVGWKGEHPDLGQTCSLRHPLNSFDDAFEMLFPLRWKISRFLLRTNIEAEKGFFGMVARWMLLFLRRNKQGKKDED</sequence>
<reference evidence="1" key="1">
    <citation type="submission" date="2014-08" db="EMBL/GenBank/DDBJ databases">
        <authorList>
            <person name="Sharma Rahul"/>
            <person name="Thines Marco"/>
        </authorList>
    </citation>
    <scope>NUCLEOTIDE SEQUENCE</scope>
</reference>
<dbReference type="AlphaFoldDB" id="A0A0F7SJE9"/>
<proteinExistence type="predicted"/>
<organism evidence="1">
    <name type="scientific">Phaffia rhodozyma</name>
    <name type="common">Yeast</name>
    <name type="synonym">Xanthophyllomyces dendrorhous</name>
    <dbReference type="NCBI Taxonomy" id="264483"/>
    <lineage>
        <taxon>Eukaryota</taxon>
        <taxon>Fungi</taxon>
        <taxon>Dikarya</taxon>
        <taxon>Basidiomycota</taxon>
        <taxon>Agaricomycotina</taxon>
        <taxon>Tremellomycetes</taxon>
        <taxon>Cystofilobasidiales</taxon>
        <taxon>Mrakiaceae</taxon>
        <taxon>Phaffia</taxon>
    </lineage>
</organism>
<evidence type="ECO:0000313" key="1">
    <source>
        <dbReference type="EMBL" id="CDZ97778.1"/>
    </source>
</evidence>
<accession>A0A0F7SJE9</accession>
<dbReference type="EMBL" id="LN483249">
    <property type="protein sequence ID" value="CDZ97778.1"/>
    <property type="molecule type" value="Genomic_DNA"/>
</dbReference>
<name>A0A0F7SJE9_PHARH</name>